<dbReference type="InterPro" id="IPR003309">
    <property type="entry name" value="SCAN_dom"/>
</dbReference>
<evidence type="ECO:0000313" key="13">
    <source>
        <dbReference type="Proteomes" id="UP000694386"/>
    </source>
</evidence>
<organism evidence="12 13">
    <name type="scientific">Cricetulus griseus</name>
    <name type="common">Chinese hamster</name>
    <name type="synonym">Cricetulus barabensis griseus</name>
    <dbReference type="NCBI Taxonomy" id="10029"/>
    <lineage>
        <taxon>Eukaryota</taxon>
        <taxon>Metazoa</taxon>
        <taxon>Chordata</taxon>
        <taxon>Craniata</taxon>
        <taxon>Vertebrata</taxon>
        <taxon>Euteleostomi</taxon>
        <taxon>Mammalia</taxon>
        <taxon>Eutheria</taxon>
        <taxon>Euarchontoglires</taxon>
        <taxon>Glires</taxon>
        <taxon>Rodentia</taxon>
        <taxon>Myomorpha</taxon>
        <taxon>Muroidea</taxon>
        <taxon>Cricetidae</taxon>
        <taxon>Cricetinae</taxon>
        <taxon>Cricetulus</taxon>
    </lineage>
</organism>
<keyword evidence="4 7" id="KW-0863">Zinc-finger</keyword>
<keyword evidence="2" id="KW-0479">Metal-binding</keyword>
<keyword evidence="6 8" id="KW-0539">Nucleus</keyword>
<dbReference type="AlphaFoldDB" id="A0A8C2MWN2"/>
<feature type="domain" description="C2H2-type" evidence="10">
    <location>
        <begin position="296"/>
        <end position="323"/>
    </location>
</feature>
<sequence length="411" mass="46970">MATSLPPSEQPPSGEKQNYNPEVWHLRFRGFCPSKRASPDQSLKQISELCYQWLRPDLNSKEEILDQLVLEQFMISMPPQLQALVKESGVTSCKDLEKMLRDHRKPRSWSIVNWKGRLYLRRDPRVEKAEAREDEWDDMKWSQKDLSNQEEPPSRRQGSPALLRNLSSETEVPSTSKASGLEGGRDPSRLMWDTQAVDVCPVLTLGSFNPSSEEAESGGVKDVMTPREEAKLDPVTPFTHILEKRDQAASTDPQGLCSNSRDRAPTCRGGASGVYHTENRQLAVAALEHLPGQARFECRECRRSFLYRSQFVIHQRSPTGERPFERPLCNKGILQSSDLRVHQRTHTGEKPACVFAHESTLLGHSRVHTKEKPYECEHCWKCFSHKGNLNVHLRIHSDCRPYRPFRQAVPV</sequence>
<dbReference type="SMART" id="SM00431">
    <property type="entry name" value="SCAN"/>
    <property type="match status" value="1"/>
</dbReference>
<evidence type="ECO:0000256" key="8">
    <source>
        <dbReference type="PROSITE-ProRule" id="PRU00187"/>
    </source>
</evidence>
<dbReference type="PROSITE" id="PS50804">
    <property type="entry name" value="SCAN_BOX"/>
    <property type="match status" value="1"/>
</dbReference>
<dbReference type="PANTHER" id="PTHR16515:SF57">
    <property type="entry name" value="ZINC FINGER PROTEIN 154-LIKE"/>
    <property type="match status" value="1"/>
</dbReference>
<dbReference type="SUPFAM" id="SSF47353">
    <property type="entry name" value="Retrovirus capsid dimerization domain-like"/>
    <property type="match status" value="1"/>
</dbReference>
<evidence type="ECO:0000256" key="9">
    <source>
        <dbReference type="SAM" id="MobiDB-lite"/>
    </source>
</evidence>
<reference evidence="12" key="1">
    <citation type="submission" date="2025-08" db="UniProtKB">
        <authorList>
            <consortium name="Ensembl"/>
        </authorList>
    </citation>
    <scope>IDENTIFICATION</scope>
</reference>
<evidence type="ECO:0000256" key="5">
    <source>
        <dbReference type="ARBA" id="ARBA00022833"/>
    </source>
</evidence>
<evidence type="ECO:0000256" key="6">
    <source>
        <dbReference type="ARBA" id="ARBA00023242"/>
    </source>
</evidence>
<evidence type="ECO:0000259" key="11">
    <source>
        <dbReference type="PROSITE" id="PS50804"/>
    </source>
</evidence>
<evidence type="ECO:0000256" key="4">
    <source>
        <dbReference type="ARBA" id="ARBA00022771"/>
    </source>
</evidence>
<reference evidence="12" key="2">
    <citation type="submission" date="2025-09" db="UniProtKB">
        <authorList>
            <consortium name="Ensembl"/>
        </authorList>
    </citation>
    <scope>IDENTIFICATION</scope>
</reference>
<name>A0A8C2MWN2_CRIGR</name>
<dbReference type="InterPro" id="IPR036236">
    <property type="entry name" value="Znf_C2H2_sf"/>
</dbReference>
<comment type="subcellular location">
    <subcellularLocation>
        <location evidence="1 8">Nucleus</location>
    </subcellularLocation>
</comment>
<dbReference type="InterPro" id="IPR038269">
    <property type="entry name" value="SCAN_sf"/>
</dbReference>
<feature type="domain" description="SCAN box" evidence="11">
    <location>
        <begin position="25"/>
        <end position="105"/>
    </location>
</feature>
<feature type="region of interest" description="Disordered" evidence="9">
    <location>
        <begin position="129"/>
        <end position="188"/>
    </location>
</feature>
<dbReference type="Ensembl" id="ENSCGRT00001029335.1">
    <property type="protein sequence ID" value="ENSCGRP00001025089.1"/>
    <property type="gene ID" value="ENSCGRG00001022794.1"/>
</dbReference>
<feature type="domain" description="C2H2-type" evidence="10">
    <location>
        <begin position="374"/>
        <end position="401"/>
    </location>
</feature>
<dbReference type="PROSITE" id="PS00028">
    <property type="entry name" value="ZINC_FINGER_C2H2_1"/>
    <property type="match status" value="1"/>
</dbReference>
<dbReference type="GO" id="GO:0010468">
    <property type="term" value="P:regulation of gene expression"/>
    <property type="evidence" value="ECO:0007669"/>
    <property type="project" value="TreeGrafter"/>
</dbReference>
<keyword evidence="5" id="KW-0862">Zinc</keyword>
<proteinExistence type="predicted"/>
<evidence type="ECO:0000256" key="7">
    <source>
        <dbReference type="PROSITE-ProRule" id="PRU00042"/>
    </source>
</evidence>
<evidence type="ECO:0000256" key="1">
    <source>
        <dbReference type="ARBA" id="ARBA00004123"/>
    </source>
</evidence>
<dbReference type="PROSITE" id="PS50157">
    <property type="entry name" value="ZINC_FINGER_C2H2_2"/>
    <property type="match status" value="3"/>
</dbReference>
<feature type="region of interest" description="Disordered" evidence="9">
    <location>
        <begin position="245"/>
        <end position="264"/>
    </location>
</feature>
<dbReference type="Pfam" id="PF00096">
    <property type="entry name" value="zf-C2H2"/>
    <property type="match status" value="1"/>
</dbReference>
<dbReference type="FunFam" id="3.30.160.60:FF:002343">
    <property type="entry name" value="Zinc finger protein 33A"/>
    <property type="match status" value="1"/>
</dbReference>
<evidence type="ECO:0000259" key="10">
    <source>
        <dbReference type="PROSITE" id="PS50157"/>
    </source>
</evidence>
<dbReference type="PANTHER" id="PTHR16515">
    <property type="entry name" value="PR DOMAIN ZINC FINGER PROTEIN"/>
    <property type="match status" value="1"/>
</dbReference>
<feature type="compositionally biased region" description="Polar residues" evidence="9">
    <location>
        <begin position="248"/>
        <end position="259"/>
    </location>
</feature>
<dbReference type="FunFam" id="3.30.160.60:FF:000110">
    <property type="entry name" value="Zinc finger protein-like"/>
    <property type="match status" value="1"/>
</dbReference>
<dbReference type="Proteomes" id="UP000694386">
    <property type="component" value="Unplaced"/>
</dbReference>
<dbReference type="GO" id="GO:0005634">
    <property type="term" value="C:nucleus"/>
    <property type="evidence" value="ECO:0007669"/>
    <property type="project" value="UniProtKB-SubCell"/>
</dbReference>
<dbReference type="InterPro" id="IPR050331">
    <property type="entry name" value="Zinc_finger"/>
</dbReference>
<evidence type="ECO:0000256" key="2">
    <source>
        <dbReference type="ARBA" id="ARBA00022723"/>
    </source>
</evidence>
<dbReference type="Gene3D" id="1.10.4020.10">
    <property type="entry name" value="DNA breaking-rejoining enzymes"/>
    <property type="match status" value="1"/>
</dbReference>
<dbReference type="Gene3D" id="3.30.160.60">
    <property type="entry name" value="Classic Zinc Finger"/>
    <property type="match status" value="3"/>
</dbReference>
<protein>
    <submittedName>
        <fullName evidence="12">Uncharacterized protein</fullName>
    </submittedName>
</protein>
<feature type="compositionally biased region" description="Polar residues" evidence="9">
    <location>
        <begin position="165"/>
        <end position="178"/>
    </location>
</feature>
<dbReference type="SUPFAM" id="SSF57667">
    <property type="entry name" value="beta-beta-alpha zinc fingers"/>
    <property type="match status" value="2"/>
</dbReference>
<accession>A0A8C2MWN2</accession>
<evidence type="ECO:0000256" key="3">
    <source>
        <dbReference type="ARBA" id="ARBA00022737"/>
    </source>
</evidence>
<dbReference type="SMART" id="SM00355">
    <property type="entry name" value="ZnF_C2H2"/>
    <property type="match status" value="3"/>
</dbReference>
<dbReference type="GO" id="GO:0008270">
    <property type="term" value="F:zinc ion binding"/>
    <property type="evidence" value="ECO:0007669"/>
    <property type="project" value="UniProtKB-KW"/>
</dbReference>
<dbReference type="CDD" id="cd07936">
    <property type="entry name" value="SCAN"/>
    <property type="match status" value="1"/>
</dbReference>
<feature type="region of interest" description="Disordered" evidence="9">
    <location>
        <begin position="1"/>
        <end position="21"/>
    </location>
</feature>
<keyword evidence="3" id="KW-0677">Repeat</keyword>
<dbReference type="Pfam" id="PF02023">
    <property type="entry name" value="SCAN"/>
    <property type="match status" value="1"/>
</dbReference>
<feature type="domain" description="C2H2-type" evidence="10">
    <location>
        <begin position="324"/>
        <end position="351"/>
    </location>
</feature>
<dbReference type="InterPro" id="IPR013087">
    <property type="entry name" value="Znf_C2H2_type"/>
</dbReference>
<evidence type="ECO:0000313" key="12">
    <source>
        <dbReference type="Ensembl" id="ENSCGRP00001025089.1"/>
    </source>
</evidence>